<reference evidence="1" key="2">
    <citation type="submission" date="2021-08" db="EMBL/GenBank/DDBJ databases">
        <authorList>
            <person name="Gostincar C."/>
            <person name="Sun X."/>
            <person name="Song Z."/>
            <person name="Gunde-Cimerman N."/>
        </authorList>
    </citation>
    <scope>NUCLEOTIDE SEQUENCE</scope>
    <source>
        <strain evidence="1">EXF-8016</strain>
    </source>
</reference>
<gene>
    <name evidence="1" type="ORF">KCV03_g402</name>
</gene>
<dbReference type="Proteomes" id="UP000767238">
    <property type="component" value="Unassembled WGS sequence"/>
</dbReference>
<evidence type="ECO:0000313" key="2">
    <source>
        <dbReference type="Proteomes" id="UP000767238"/>
    </source>
</evidence>
<evidence type="ECO:0000313" key="1">
    <source>
        <dbReference type="EMBL" id="KAH0237756.1"/>
    </source>
</evidence>
<dbReference type="AlphaFoldDB" id="A0A9P8KAA7"/>
<reference evidence="1" key="1">
    <citation type="journal article" date="2021" name="J Fungi (Basel)">
        <title>Virulence traits and population genomics of the black yeast Aureobasidium melanogenum.</title>
        <authorList>
            <person name="Cernosa A."/>
            <person name="Sun X."/>
            <person name="Gostincar C."/>
            <person name="Fang C."/>
            <person name="Gunde-Cimerman N."/>
            <person name="Song Z."/>
        </authorList>
    </citation>
    <scope>NUCLEOTIDE SEQUENCE</scope>
    <source>
        <strain evidence="1">EXF-8016</strain>
    </source>
</reference>
<feature type="non-terminal residue" evidence="1">
    <location>
        <position position="150"/>
    </location>
</feature>
<organism evidence="1 2">
    <name type="scientific">Aureobasidium melanogenum</name>
    <name type="common">Aureobasidium pullulans var. melanogenum</name>
    <dbReference type="NCBI Taxonomy" id="46634"/>
    <lineage>
        <taxon>Eukaryota</taxon>
        <taxon>Fungi</taxon>
        <taxon>Dikarya</taxon>
        <taxon>Ascomycota</taxon>
        <taxon>Pezizomycotina</taxon>
        <taxon>Dothideomycetes</taxon>
        <taxon>Dothideomycetidae</taxon>
        <taxon>Dothideales</taxon>
        <taxon>Saccotheciaceae</taxon>
        <taxon>Aureobasidium</taxon>
    </lineage>
</organism>
<comment type="caution">
    <text evidence="1">The sequence shown here is derived from an EMBL/GenBank/DDBJ whole genome shotgun (WGS) entry which is preliminary data.</text>
</comment>
<name>A0A9P8KAA7_AURME</name>
<sequence>MFGTSFSVRLLLKGMVTPPEEFFPRSLRQELSAINVYLSVFEERADALHANFAAKSFDEHSLYALHYLLKPLKLFQHCICIIVGNLVFDALEFDVAVQPYLARNKKSGGQETTTGLIKDMSNAAEHPERSRRWLIRRIEEIFKYMMTSRS</sequence>
<protein>
    <submittedName>
        <fullName evidence="1">Uncharacterized protein</fullName>
    </submittedName>
</protein>
<proteinExistence type="predicted"/>
<accession>A0A9P8KAA7</accession>
<dbReference type="EMBL" id="JAHFYH010000001">
    <property type="protein sequence ID" value="KAH0237756.1"/>
    <property type="molecule type" value="Genomic_DNA"/>
</dbReference>